<evidence type="ECO:0000313" key="1">
    <source>
        <dbReference type="EMBL" id="NEV63800.1"/>
    </source>
</evidence>
<evidence type="ECO:0000313" key="2">
    <source>
        <dbReference type="Proteomes" id="UP000483379"/>
    </source>
</evidence>
<reference evidence="1 2" key="1">
    <citation type="submission" date="2020-02" db="EMBL/GenBank/DDBJ databases">
        <title>Genome sequences of Thiorhodococcus mannitoliphagus and Thiorhodococcus minor, purple sulfur photosynthetic bacteria in the gammaproteobacterial family, Chromatiaceae.</title>
        <authorList>
            <person name="Aviles F.A."/>
            <person name="Meyer T.E."/>
            <person name="Kyndt J.A."/>
        </authorList>
    </citation>
    <scope>NUCLEOTIDE SEQUENCE [LARGE SCALE GENOMIC DNA]</scope>
    <source>
        <strain evidence="1 2">DSM 11518</strain>
    </source>
</reference>
<organism evidence="1 2">
    <name type="scientific">Thiorhodococcus minor</name>
    <dbReference type="NCBI Taxonomy" id="57489"/>
    <lineage>
        <taxon>Bacteria</taxon>
        <taxon>Pseudomonadati</taxon>
        <taxon>Pseudomonadota</taxon>
        <taxon>Gammaproteobacteria</taxon>
        <taxon>Chromatiales</taxon>
        <taxon>Chromatiaceae</taxon>
        <taxon>Thiorhodococcus</taxon>
    </lineage>
</organism>
<sequence>MPKEACNAIEWEAEIFGFLKQSHISDKNVRRLQTLSGSGDARIAELALIVIEVAKVKPYKRRRLKMLARERGDLLEALEKTGLIEAHHC</sequence>
<dbReference type="EMBL" id="JAAIJQ010000063">
    <property type="protein sequence ID" value="NEV63800.1"/>
    <property type="molecule type" value="Genomic_DNA"/>
</dbReference>
<keyword evidence="2" id="KW-1185">Reference proteome</keyword>
<gene>
    <name evidence="1" type="ORF">G3446_18225</name>
</gene>
<name>A0A6M0K252_9GAMM</name>
<comment type="caution">
    <text evidence="1">The sequence shown here is derived from an EMBL/GenBank/DDBJ whole genome shotgun (WGS) entry which is preliminary data.</text>
</comment>
<protein>
    <submittedName>
        <fullName evidence="1">Uncharacterized protein</fullName>
    </submittedName>
</protein>
<dbReference type="Proteomes" id="UP000483379">
    <property type="component" value="Unassembled WGS sequence"/>
</dbReference>
<proteinExistence type="predicted"/>
<dbReference type="RefSeq" id="WP_164454263.1">
    <property type="nucleotide sequence ID" value="NZ_JAAIJQ010000063.1"/>
</dbReference>
<dbReference type="AlphaFoldDB" id="A0A6M0K252"/>
<accession>A0A6M0K252</accession>